<accession>A0A5J9W502</accession>
<reference evidence="2 3" key="1">
    <citation type="journal article" date="2019" name="Sci. Rep.">
        <title>A high-quality genome of Eragrostis curvula grass provides insights into Poaceae evolution and supports new strategies to enhance forage quality.</title>
        <authorList>
            <person name="Carballo J."/>
            <person name="Santos B.A.C.M."/>
            <person name="Zappacosta D."/>
            <person name="Garbus I."/>
            <person name="Selva J.P."/>
            <person name="Gallo C.A."/>
            <person name="Diaz A."/>
            <person name="Albertini E."/>
            <person name="Caccamo M."/>
            <person name="Echenique V."/>
        </authorList>
    </citation>
    <scope>NUCLEOTIDE SEQUENCE [LARGE SCALE GENOMIC DNA]</scope>
    <source>
        <strain evidence="3">cv. Victoria</strain>
        <tissue evidence="2">Leaf</tissue>
    </source>
</reference>
<feature type="region of interest" description="Disordered" evidence="1">
    <location>
        <begin position="82"/>
        <end position="108"/>
    </location>
</feature>
<sequence length="209" mass="23394">MTTIVYLKVGSITVSSEREEHHSTPLDSALLEEHKEAVQWVDQGLQHQLQHKEAVQQFSSSKISAQPKASKLFCPGKRVRLHQARSNSGPFPAFPPPRRPGRKTRVAPSGLKQGVKRLRRLRRRGPETTTTWRQRRLETTTPPLASFSPVSPWPRPSLFIPLSSVATRTRSQECQTKGPPAPGCWPTPDELVGHGQAVVQLLQLRRSVT</sequence>
<organism evidence="2 3">
    <name type="scientific">Eragrostis curvula</name>
    <name type="common">weeping love grass</name>
    <dbReference type="NCBI Taxonomy" id="38414"/>
    <lineage>
        <taxon>Eukaryota</taxon>
        <taxon>Viridiplantae</taxon>
        <taxon>Streptophyta</taxon>
        <taxon>Embryophyta</taxon>
        <taxon>Tracheophyta</taxon>
        <taxon>Spermatophyta</taxon>
        <taxon>Magnoliopsida</taxon>
        <taxon>Liliopsida</taxon>
        <taxon>Poales</taxon>
        <taxon>Poaceae</taxon>
        <taxon>PACMAD clade</taxon>
        <taxon>Chloridoideae</taxon>
        <taxon>Eragrostideae</taxon>
        <taxon>Eragrostidinae</taxon>
        <taxon>Eragrostis</taxon>
    </lineage>
</organism>
<dbReference type="EMBL" id="RWGY01000005">
    <property type="protein sequence ID" value="TVU43005.1"/>
    <property type="molecule type" value="Genomic_DNA"/>
</dbReference>
<evidence type="ECO:0000313" key="2">
    <source>
        <dbReference type="EMBL" id="TVU43005.1"/>
    </source>
</evidence>
<feature type="non-terminal residue" evidence="2">
    <location>
        <position position="1"/>
    </location>
</feature>
<evidence type="ECO:0000256" key="1">
    <source>
        <dbReference type="SAM" id="MobiDB-lite"/>
    </source>
</evidence>
<protein>
    <submittedName>
        <fullName evidence="2">Uncharacterized protein</fullName>
    </submittedName>
</protein>
<proteinExistence type="predicted"/>
<keyword evidence="3" id="KW-1185">Reference proteome</keyword>
<gene>
    <name evidence="2" type="ORF">EJB05_09434</name>
</gene>
<evidence type="ECO:0000313" key="3">
    <source>
        <dbReference type="Proteomes" id="UP000324897"/>
    </source>
</evidence>
<dbReference type="AlphaFoldDB" id="A0A5J9W502"/>
<name>A0A5J9W502_9POAL</name>
<comment type="caution">
    <text evidence="2">The sequence shown here is derived from an EMBL/GenBank/DDBJ whole genome shotgun (WGS) entry which is preliminary data.</text>
</comment>
<dbReference type="Gramene" id="TVU43005">
    <property type="protein sequence ID" value="TVU43005"/>
    <property type="gene ID" value="EJB05_09434"/>
</dbReference>
<dbReference type="Proteomes" id="UP000324897">
    <property type="component" value="Unassembled WGS sequence"/>
</dbReference>